<feature type="repeat" description="WD" evidence="3">
    <location>
        <begin position="1310"/>
        <end position="1332"/>
    </location>
</feature>
<feature type="repeat" description="WD" evidence="3">
    <location>
        <begin position="1418"/>
        <end position="1440"/>
    </location>
</feature>
<dbReference type="InterPro" id="IPR036322">
    <property type="entry name" value="WD40_repeat_dom_sf"/>
</dbReference>
<dbReference type="PROSITE" id="PS00678">
    <property type="entry name" value="WD_REPEATS_1"/>
    <property type="match status" value="4"/>
</dbReference>
<dbReference type="SUPFAM" id="SSF50978">
    <property type="entry name" value="WD40 repeat-like"/>
    <property type="match status" value="2"/>
</dbReference>
<dbReference type="InterPro" id="IPR015943">
    <property type="entry name" value="WD40/YVTN_repeat-like_dom_sf"/>
</dbReference>
<proteinExistence type="predicted"/>
<feature type="domain" description="NB-ARC" evidence="4">
    <location>
        <begin position="464"/>
        <end position="614"/>
    </location>
</feature>
<dbReference type="Pfam" id="PF00931">
    <property type="entry name" value="NB-ARC"/>
    <property type="match status" value="1"/>
</dbReference>
<dbReference type="InterPro" id="IPR027417">
    <property type="entry name" value="P-loop_NTPase"/>
</dbReference>
<feature type="repeat" description="WD" evidence="3">
    <location>
        <begin position="1364"/>
        <end position="1386"/>
    </location>
</feature>
<gene>
    <name evidence="5" type="ORF">BU14_0093s0020</name>
</gene>
<evidence type="ECO:0000256" key="1">
    <source>
        <dbReference type="ARBA" id="ARBA00022574"/>
    </source>
</evidence>
<dbReference type="InterPro" id="IPR020472">
    <property type="entry name" value="WD40_PAC1"/>
</dbReference>
<organism evidence="5 6">
    <name type="scientific">Porphyra umbilicalis</name>
    <name type="common">Purple laver</name>
    <name type="synonym">Red alga</name>
    <dbReference type="NCBI Taxonomy" id="2786"/>
    <lineage>
        <taxon>Eukaryota</taxon>
        <taxon>Rhodophyta</taxon>
        <taxon>Bangiophyceae</taxon>
        <taxon>Bangiales</taxon>
        <taxon>Bangiaceae</taxon>
        <taxon>Porphyra</taxon>
    </lineage>
</organism>
<keyword evidence="2" id="KW-0677">Repeat</keyword>
<feature type="repeat" description="WD" evidence="3">
    <location>
        <begin position="1573"/>
        <end position="1595"/>
    </location>
</feature>
<dbReference type="Gene3D" id="3.40.50.300">
    <property type="entry name" value="P-loop containing nucleotide triphosphate hydrolases"/>
    <property type="match status" value="1"/>
</dbReference>
<sequence length="1780" mass="184767">MLPRSTAPTGSVSASTVAPVGLRNYHLPGDDEETAWLDLLLPFAGRLRLPHTSSRKKKAVCQCFRGPVAKPKPAVDVWLQCGLHFCTVPDGDVAPVPGRPFPTAAGDGRVWDFLPLRRDAPDGTRFFDVRVKPAWGDGTGAAAAVRKGVRAESGWVVEVSSPQSPPAFDPVTFVAENKGDAAEWERQLVMRAAPLSVVWQRALGRPTVGGSSAAGPSTRPWVGGARALSDAVNKLVGTGAPAALTGIVTAVMCDEIFNAVTSAGSCAAFVGGALATVVRVCAAAVTMRDFAEDLRCEAQSLSDVLGSHLLPAVISLDDAGSANAAILRNKVAVVAACLDVLVGRLLHLSVSKSAGLREAAIAGGRIEALSPVKEVEACRAAVAALQTTTALDVGTHHMKLTTDAARVAHDEYIEDAQALVAVPTMTDRIVAEWGDAHAAQPWCRLLKMVMREPPQSAAAMSACVVGALGMGGVGKTTVCKLVAQQVAKDNAGRQRYDNVYWVQLSQEVIEAKVIQYMVALATVECQKKVTAPSIPVAVDRLQCALAGKAVLVVVDDCWHDGLVEHFRSAVQHPQCGRCCLLFTTRLERIARRVAAADRVMQINPMEPAAGKDMLLAYARGTGSSASQPGGEDEDLALPELLKAAAGLPLALAVLGSLVRAEGWVKAAKLLRFALAQGACPESIQYPTLWACFGASSRELDAKGDLYVCLLNALCVVEKQELLPLSALSALWGTSDEDTDVHARHLADLALVTVRPATDGGDGLVLGLHDLVIDWVRGYRVSPPEQRQPYHQALLERYGSRLTGESPPLPSTGRSVGCRPWWLLSADGYIGQTLCRHLRAAGPALWRELVALLCDMRWIEVRVGHSGDTAVAYRADCRVSGVALLERVATILEGALGAAARLRIPAMQLMAFEVIARLQGASLAGGTERDVVEWLVQSARQYRRRPSITLLASSRLSLHQEVSILYGHPCEVTCSCVVRQSTGRNLVVSGSDDGTLRVWDADRGECVAVLNGHSCSVSCVCVVEVGGGGDGVDCGCKVQRVVSGSDDHTLRVWDADRGECVAVLKGHSDKVMCVCVVEVGGGGDGGGSGGKVQRVVSGSADHMLRVWDAGRGECVAVLEGHSHWVRCVCVVEVGGGGVGGGGGGKAQRVVSGSRDRTLRVWDAGHGECVAVLKGHRDTVTCVCVVEVGVGGDGGGGGGKVQRVVSGSADHTLRVWDAGHGECVAVMKGHSHWVTCVCVVEVDVGGDGGGGGGMVQRVVSGSAHHTLRVWDAGHGECVAELKGHSDLVRCVGVVEVSGGGDGGVGGGKVQRVVSGSRDRTLRVWDADRGECVAVLKGHSDKVMCVCVVEVGGGGDGGGSGGKVQRVVSGSADHTLRVWDAGRGECVGENLGNSGWVTCVCVVEVGGGGDGGGGGGKVQRVVSGSDDHTLRVWDADRGECLAVLKGHRDTVTCVCVAEVGGVGDGGGGGGKVQRVVSGSADHTLRVWDAGRGECVGEHLGHSGWVTCVCVVEVGGGGDMQRVVSGSADRTLRVWDAGRGECVAVMKGHSRSVTCVCVVEVGVGGDGGGGGGKVQRVVSGSADHMLRVWDAGHGECVAVLKGHRDTVTCVCVVEVGGGGDGGGGGGKVQRVVSGSADHMLRVWDADRGECVAVLKGHSSPVTCVCVVEVGGGGDGGGGGGKVQRVVSGSADHTLRVWEASADGTFMKGPVWSLPARIEELSVLPARVGSLLCVCSPVVVLVDTLVGECSPLAFPFGVRTARAYAPGRVVFGGAQRVDFAHLHLV</sequence>
<dbReference type="PRINTS" id="PR00364">
    <property type="entry name" value="DISEASERSIST"/>
</dbReference>
<dbReference type="PANTHER" id="PTHR44129">
    <property type="entry name" value="WD REPEAT-CONTAINING PROTEIN POP1"/>
    <property type="match status" value="1"/>
</dbReference>
<dbReference type="InterPro" id="IPR050349">
    <property type="entry name" value="WD_LIS1/nudF_dynein_reg"/>
</dbReference>
<name>A0A1X6PDK9_PORUM</name>
<dbReference type="EMBL" id="KV918800">
    <property type="protein sequence ID" value="OSX78977.1"/>
    <property type="molecule type" value="Genomic_DNA"/>
</dbReference>
<evidence type="ECO:0000313" key="5">
    <source>
        <dbReference type="EMBL" id="OSX78977.1"/>
    </source>
</evidence>
<dbReference type="InterPro" id="IPR002182">
    <property type="entry name" value="NB-ARC"/>
</dbReference>
<keyword evidence="6" id="KW-1185">Reference proteome</keyword>
<dbReference type="PRINTS" id="PR00320">
    <property type="entry name" value="GPROTEINBRPT"/>
</dbReference>
<evidence type="ECO:0000256" key="3">
    <source>
        <dbReference type="PROSITE-ProRule" id="PRU00221"/>
    </source>
</evidence>
<dbReference type="PROSITE" id="PS50082">
    <property type="entry name" value="WD_REPEATS_2"/>
    <property type="match status" value="12"/>
</dbReference>
<dbReference type="SUPFAM" id="SSF50998">
    <property type="entry name" value="Quinoprotein alcohol dehydrogenase-like"/>
    <property type="match status" value="1"/>
</dbReference>
<evidence type="ECO:0000256" key="2">
    <source>
        <dbReference type="ARBA" id="ARBA00022737"/>
    </source>
</evidence>
<dbReference type="Proteomes" id="UP000218209">
    <property type="component" value="Unassembled WGS sequence"/>
</dbReference>
<dbReference type="OrthoDB" id="5279713at2759"/>
<evidence type="ECO:0000259" key="4">
    <source>
        <dbReference type="Pfam" id="PF00931"/>
    </source>
</evidence>
<protein>
    <recommendedName>
        <fullName evidence="4">NB-ARC domain-containing protein</fullName>
    </recommendedName>
</protein>
<feature type="repeat" description="WD" evidence="3">
    <location>
        <begin position="1472"/>
        <end position="1494"/>
    </location>
</feature>
<dbReference type="Gene3D" id="2.130.10.10">
    <property type="entry name" value="YVTN repeat-like/Quinoprotein amine dehydrogenase"/>
    <property type="match status" value="7"/>
</dbReference>
<accession>A0A1X6PDK9</accession>
<dbReference type="CDD" id="cd00200">
    <property type="entry name" value="WD40"/>
    <property type="match status" value="2"/>
</dbReference>
<feature type="repeat" description="WD" evidence="3">
    <location>
        <begin position="1202"/>
        <end position="1224"/>
    </location>
</feature>
<dbReference type="InterPro" id="IPR001680">
    <property type="entry name" value="WD40_rpt"/>
</dbReference>
<feature type="repeat" description="WD" evidence="3">
    <location>
        <begin position="984"/>
        <end position="1008"/>
    </location>
</feature>
<reference evidence="5 6" key="1">
    <citation type="submission" date="2017-03" db="EMBL/GenBank/DDBJ databases">
        <title>WGS assembly of Porphyra umbilicalis.</title>
        <authorList>
            <person name="Brawley S.H."/>
            <person name="Blouin N.A."/>
            <person name="Ficko-Blean E."/>
            <person name="Wheeler G.L."/>
            <person name="Lohr M."/>
            <person name="Goodson H.V."/>
            <person name="Jenkins J.W."/>
            <person name="Blaby-Haas C.E."/>
            <person name="Helliwell K.E."/>
            <person name="Chan C."/>
            <person name="Marriage T."/>
            <person name="Bhattacharya D."/>
            <person name="Klein A.S."/>
            <person name="Badis Y."/>
            <person name="Brodie J."/>
            <person name="Cao Y."/>
            <person name="Collen J."/>
            <person name="Dittami S.M."/>
            <person name="Gachon C.M."/>
            <person name="Green B.R."/>
            <person name="Karpowicz S."/>
            <person name="Kim J.W."/>
            <person name="Kudahl U."/>
            <person name="Lin S."/>
            <person name="Michel G."/>
            <person name="Mittag M."/>
            <person name="Olson B.J."/>
            <person name="Pangilinan J."/>
            <person name="Peng Y."/>
            <person name="Qiu H."/>
            <person name="Shu S."/>
            <person name="Singer J.T."/>
            <person name="Smith A.G."/>
            <person name="Sprecher B.N."/>
            <person name="Wagner V."/>
            <person name="Wang W."/>
            <person name="Wang Z.-Y."/>
            <person name="Yan J."/>
            <person name="Yarish C."/>
            <person name="Zoeuner-Riek S."/>
            <person name="Zhuang Y."/>
            <person name="Zou Y."/>
            <person name="Lindquist E.A."/>
            <person name="Grimwood J."/>
            <person name="Barry K."/>
            <person name="Rokhsar D.S."/>
            <person name="Schmutz J."/>
            <person name="Stiller J.W."/>
            <person name="Grossman A.R."/>
            <person name="Prochnik S.E."/>
        </authorList>
    </citation>
    <scope>NUCLEOTIDE SEQUENCE [LARGE SCALE GENOMIC DNA]</scope>
    <source>
        <strain evidence="5">4086291</strain>
    </source>
</reference>
<feature type="repeat" description="WD" evidence="3">
    <location>
        <begin position="1040"/>
        <end position="1062"/>
    </location>
</feature>
<dbReference type="GO" id="GO:0043531">
    <property type="term" value="F:ADP binding"/>
    <property type="evidence" value="ECO:0007669"/>
    <property type="project" value="InterPro"/>
</dbReference>
<dbReference type="SUPFAM" id="SSF52540">
    <property type="entry name" value="P-loop containing nucleoside triphosphate hydrolases"/>
    <property type="match status" value="1"/>
</dbReference>
<dbReference type="SMART" id="SM00320">
    <property type="entry name" value="WD40"/>
    <property type="match status" value="14"/>
</dbReference>
<dbReference type="InterPro" id="IPR019775">
    <property type="entry name" value="WD40_repeat_CS"/>
</dbReference>
<dbReference type="InterPro" id="IPR011047">
    <property type="entry name" value="Quinoprotein_ADH-like_sf"/>
</dbReference>
<feature type="repeat" description="WD" evidence="3">
    <location>
        <begin position="1519"/>
        <end position="1541"/>
    </location>
</feature>
<dbReference type="Pfam" id="PF00400">
    <property type="entry name" value="WD40"/>
    <property type="match status" value="14"/>
</dbReference>
<evidence type="ECO:0000313" key="6">
    <source>
        <dbReference type="Proteomes" id="UP000218209"/>
    </source>
</evidence>
<feature type="repeat" description="WD" evidence="3">
    <location>
        <begin position="1094"/>
        <end position="1116"/>
    </location>
</feature>
<keyword evidence="1 3" id="KW-0853">WD repeat</keyword>
<feature type="repeat" description="WD" evidence="3">
    <location>
        <begin position="1148"/>
        <end position="1170"/>
    </location>
</feature>
<feature type="repeat" description="WD" evidence="3">
    <location>
        <begin position="1627"/>
        <end position="1649"/>
    </location>
</feature>